<dbReference type="STRING" id="1962155.B1813_12895"/>
<gene>
    <name evidence="1" type="ORF">B1813_12895</name>
</gene>
<dbReference type="Proteomes" id="UP000192591">
    <property type="component" value="Unassembled WGS sequence"/>
</dbReference>
<comment type="caution">
    <text evidence="1">The sequence shown here is derived from an EMBL/GenBank/DDBJ whole genome shotgun (WGS) entry which is preliminary data.</text>
</comment>
<dbReference type="AlphaFoldDB" id="A0A1V9A789"/>
<protein>
    <submittedName>
        <fullName evidence="1">Uncharacterized protein</fullName>
    </submittedName>
</protein>
<keyword evidence="2" id="KW-1185">Reference proteome</keyword>
<reference evidence="1 2" key="1">
    <citation type="submission" date="2017-02" db="EMBL/GenBank/DDBJ databases">
        <title>Draft genome of Saccharomonospora sp. 154.</title>
        <authorList>
            <person name="Alonso-Carmona G.S."/>
            <person name="De La Haba R."/>
            <person name="Vera-Gargallo B."/>
            <person name="Sandoval-Trujillo A.H."/>
            <person name="Ramirez-Duran N."/>
            <person name="Ventosa A."/>
        </authorList>
    </citation>
    <scope>NUCLEOTIDE SEQUENCE [LARGE SCALE GENOMIC DNA]</scope>
    <source>
        <strain evidence="1 2">LRS4.154</strain>
    </source>
</reference>
<evidence type="ECO:0000313" key="2">
    <source>
        <dbReference type="Proteomes" id="UP000192591"/>
    </source>
</evidence>
<dbReference type="EMBL" id="MWIH01000005">
    <property type="protein sequence ID" value="OQO92999.1"/>
    <property type="molecule type" value="Genomic_DNA"/>
</dbReference>
<proteinExistence type="predicted"/>
<name>A0A1V9A789_SACPI</name>
<evidence type="ECO:0000313" key="1">
    <source>
        <dbReference type="EMBL" id="OQO92999.1"/>
    </source>
</evidence>
<sequence length="114" mass="12743">MTQQIELMLRFDWGAGPFWVSVDQSISDDYSVEDITEVIAVSEVLLAEIAAWNQRYQQTFDHADPASSGIADPEKQKQWVDEGLQLARRLKYEVGPAVQVTYVPLGGQESIISA</sequence>
<accession>A0A1V9A789</accession>
<organism evidence="1 2">
    <name type="scientific">Saccharomonospora piscinae</name>
    <dbReference type="NCBI Taxonomy" id="687388"/>
    <lineage>
        <taxon>Bacteria</taxon>
        <taxon>Bacillati</taxon>
        <taxon>Actinomycetota</taxon>
        <taxon>Actinomycetes</taxon>
        <taxon>Pseudonocardiales</taxon>
        <taxon>Pseudonocardiaceae</taxon>
        <taxon>Saccharomonospora</taxon>
    </lineage>
</organism>
<dbReference type="RefSeq" id="WP_139794768.1">
    <property type="nucleotide sequence ID" value="NZ_MWIH01000005.1"/>
</dbReference>